<sequence>MSITIILLLFLINHMEAKPTYISHVCSNTTHNTYMLNVELLLSSFSSYANSSSGFYNASAGQDPDVVYGLFLCRGDLSPEICQDCVNFATQDIIHRCPTQKMGITWYDECFIRYSNEYIFSTVAVKPFAYQMIISRTTFRLHNASHSQLVAAISVTAANAAFSPSGYKINFATGEFEAGPSEKLHNILQCTPDILSSDCYKCLLKGIGELPNLKIVKQGGIFLSSCIIRFNLIPVNPSPQDPRAPAQPPSLPVPTDNKTGRADVAREKAAWIIVGSSLSTILGILFFSFCVYTLWKRKSEKNAVNIEQIIIEDDGQTTILVNNFHQMPLYTLQIATQFFSKENKLGQGGFGPVYKGTLEDGREIAIKRRSRTSRQGLDEFMNEVKLIANLQHRNLVRLLGYCLEQNGKLLVYEYMPNKSLDAFLFDSNKSFELNWQRRLHIINGIGRGLLYLHEDSRLKIIHMDMKTSNILLDNDLNPKISDFGMSRIFEENQSEANTKKIAGTYGYMAPEYAIRGLFSIKSDVFSFGVILLEIISGKKNNRFHSSEVDENLLTFAWKLWSKNQELELMDPLILESSVAFEVSKCIHIGLLCVQEDPADRPTMSSVVIMLSSDNITLPQPKQPAVSVRRLLSRLASSNQKVSSNNQVSLSDISPR</sequence>
<name>A0ACB7G3V0_MANES</name>
<evidence type="ECO:0000313" key="2">
    <source>
        <dbReference type="Proteomes" id="UP000091857"/>
    </source>
</evidence>
<reference evidence="2" key="1">
    <citation type="journal article" date="2016" name="Nat. Biotechnol.">
        <title>Sequencing wild and cultivated cassava and related species reveals extensive interspecific hybridization and genetic diversity.</title>
        <authorList>
            <person name="Bredeson J.V."/>
            <person name="Lyons J.B."/>
            <person name="Prochnik S.E."/>
            <person name="Wu G.A."/>
            <person name="Ha C.M."/>
            <person name="Edsinger-Gonzales E."/>
            <person name="Grimwood J."/>
            <person name="Schmutz J."/>
            <person name="Rabbi I.Y."/>
            <person name="Egesi C."/>
            <person name="Nauluvula P."/>
            <person name="Lebot V."/>
            <person name="Ndunguru J."/>
            <person name="Mkamilo G."/>
            <person name="Bart R.S."/>
            <person name="Setter T.L."/>
            <person name="Gleadow R.M."/>
            <person name="Kulakow P."/>
            <person name="Ferguson M.E."/>
            <person name="Rounsley S."/>
            <person name="Rokhsar D.S."/>
        </authorList>
    </citation>
    <scope>NUCLEOTIDE SEQUENCE [LARGE SCALE GENOMIC DNA]</scope>
    <source>
        <strain evidence="2">cv. AM560-2</strain>
    </source>
</reference>
<comment type="caution">
    <text evidence="1">The sequence shown here is derived from an EMBL/GenBank/DDBJ whole genome shotgun (WGS) entry which is preliminary data.</text>
</comment>
<accession>A0ACB7G3V0</accession>
<dbReference type="Proteomes" id="UP000091857">
    <property type="component" value="Chromosome 17"/>
</dbReference>
<proteinExistence type="predicted"/>
<evidence type="ECO:0000313" key="1">
    <source>
        <dbReference type="EMBL" id="KAG8634403.1"/>
    </source>
</evidence>
<gene>
    <name evidence="1" type="ORF">MANES_17G029500v8</name>
</gene>
<protein>
    <submittedName>
        <fullName evidence="1">Uncharacterized protein</fullName>
    </submittedName>
</protein>
<keyword evidence="2" id="KW-1185">Reference proteome</keyword>
<dbReference type="EMBL" id="CM004403">
    <property type="protein sequence ID" value="KAG8634403.1"/>
    <property type="molecule type" value="Genomic_DNA"/>
</dbReference>
<organism evidence="1 2">
    <name type="scientific">Manihot esculenta</name>
    <name type="common">Cassava</name>
    <name type="synonym">Jatropha manihot</name>
    <dbReference type="NCBI Taxonomy" id="3983"/>
    <lineage>
        <taxon>Eukaryota</taxon>
        <taxon>Viridiplantae</taxon>
        <taxon>Streptophyta</taxon>
        <taxon>Embryophyta</taxon>
        <taxon>Tracheophyta</taxon>
        <taxon>Spermatophyta</taxon>
        <taxon>Magnoliopsida</taxon>
        <taxon>eudicotyledons</taxon>
        <taxon>Gunneridae</taxon>
        <taxon>Pentapetalae</taxon>
        <taxon>rosids</taxon>
        <taxon>fabids</taxon>
        <taxon>Malpighiales</taxon>
        <taxon>Euphorbiaceae</taxon>
        <taxon>Crotonoideae</taxon>
        <taxon>Manihoteae</taxon>
        <taxon>Manihot</taxon>
    </lineage>
</organism>